<reference evidence="1 2" key="1">
    <citation type="submission" date="2019-07" db="EMBL/GenBank/DDBJ databases">
        <title>Tepidimonas charontis SPSP-6 draft genome.</title>
        <authorList>
            <person name="Da Costa M.S."/>
            <person name="Froufe H.J.C."/>
            <person name="Egas C."/>
            <person name="Albuquerque L."/>
        </authorList>
    </citation>
    <scope>NUCLEOTIDE SEQUENCE [LARGE SCALE GENOMIC DNA]</scope>
    <source>
        <strain evidence="1 2">SPSP-6</strain>
    </source>
</reference>
<protein>
    <submittedName>
        <fullName evidence="1">Uncharacterized protein</fullName>
    </submittedName>
</protein>
<dbReference type="EMBL" id="VJON01000064">
    <property type="protein sequence ID" value="TSE29667.1"/>
    <property type="molecule type" value="Genomic_DNA"/>
</dbReference>
<name>A0A554X1F7_9BURK</name>
<dbReference type="Proteomes" id="UP000318294">
    <property type="component" value="Unassembled WGS sequence"/>
</dbReference>
<evidence type="ECO:0000313" key="1">
    <source>
        <dbReference type="EMBL" id="TSE29667.1"/>
    </source>
</evidence>
<gene>
    <name evidence="1" type="ORF">Tchar_02557</name>
</gene>
<sequence length="131" mass="14561">MAPCARCGSLGRWRDNPALVPERAGQREPQAFNLYTKEFVDALSHPRNLCPERQGAMIEVEPAALSAPWMDVSLAAIAEFVAQRSGLTTPAWAQAPGRFLAQPRLWGARPHTRAHMFGETPGPFRRRNDRA</sequence>
<keyword evidence="2" id="KW-1185">Reference proteome</keyword>
<accession>A0A554X1F7</accession>
<proteinExistence type="predicted"/>
<organism evidence="1 2">
    <name type="scientific">Tepidimonas charontis</name>
    <dbReference type="NCBI Taxonomy" id="2267262"/>
    <lineage>
        <taxon>Bacteria</taxon>
        <taxon>Pseudomonadati</taxon>
        <taxon>Pseudomonadota</taxon>
        <taxon>Betaproteobacteria</taxon>
        <taxon>Burkholderiales</taxon>
        <taxon>Tepidimonas</taxon>
    </lineage>
</organism>
<dbReference type="AlphaFoldDB" id="A0A554X1F7"/>
<comment type="caution">
    <text evidence="1">The sequence shown here is derived from an EMBL/GenBank/DDBJ whole genome shotgun (WGS) entry which is preliminary data.</text>
</comment>
<evidence type="ECO:0000313" key="2">
    <source>
        <dbReference type="Proteomes" id="UP000318294"/>
    </source>
</evidence>